<dbReference type="GO" id="GO:0042026">
    <property type="term" value="P:protein refolding"/>
    <property type="evidence" value="ECO:0007669"/>
    <property type="project" value="TreeGrafter"/>
</dbReference>
<evidence type="ECO:0000259" key="1">
    <source>
        <dbReference type="PROSITE" id="PS50076"/>
    </source>
</evidence>
<dbReference type="GO" id="GO:0005737">
    <property type="term" value="C:cytoplasm"/>
    <property type="evidence" value="ECO:0007669"/>
    <property type="project" value="TreeGrafter"/>
</dbReference>
<dbReference type="PANTHER" id="PTHR43096">
    <property type="entry name" value="DNAJ HOMOLOG 1, MITOCHONDRIAL-RELATED"/>
    <property type="match status" value="1"/>
</dbReference>
<dbReference type="SUPFAM" id="SSF46565">
    <property type="entry name" value="Chaperone J-domain"/>
    <property type="match status" value="1"/>
</dbReference>
<dbReference type="PRINTS" id="PR00625">
    <property type="entry name" value="JDOMAIN"/>
</dbReference>
<dbReference type="InterPro" id="IPR001623">
    <property type="entry name" value="DnaJ_domain"/>
</dbReference>
<dbReference type="Gene3D" id="1.10.287.110">
    <property type="entry name" value="DnaJ domain"/>
    <property type="match status" value="1"/>
</dbReference>
<organism evidence="2">
    <name type="scientific">Rhizophora mucronata</name>
    <name type="common">Asiatic mangrove</name>
    <dbReference type="NCBI Taxonomy" id="61149"/>
    <lineage>
        <taxon>Eukaryota</taxon>
        <taxon>Viridiplantae</taxon>
        <taxon>Streptophyta</taxon>
        <taxon>Embryophyta</taxon>
        <taxon>Tracheophyta</taxon>
        <taxon>Spermatophyta</taxon>
        <taxon>Magnoliopsida</taxon>
        <taxon>eudicotyledons</taxon>
        <taxon>Gunneridae</taxon>
        <taxon>Pentapetalae</taxon>
        <taxon>rosids</taxon>
        <taxon>fabids</taxon>
        <taxon>Malpighiales</taxon>
        <taxon>Rhizophoraceae</taxon>
        <taxon>Rhizophora</taxon>
    </lineage>
</organism>
<dbReference type="EMBL" id="GGEC01010891">
    <property type="protein sequence ID" value="MBW91374.1"/>
    <property type="molecule type" value="Transcribed_RNA"/>
</dbReference>
<dbReference type="Pfam" id="PF00226">
    <property type="entry name" value="DnaJ"/>
    <property type="match status" value="1"/>
</dbReference>
<reference evidence="2" key="1">
    <citation type="submission" date="2018-02" db="EMBL/GenBank/DDBJ databases">
        <title>Rhizophora mucronata_Transcriptome.</title>
        <authorList>
            <person name="Meera S.P."/>
            <person name="Sreeshan A."/>
            <person name="Augustine A."/>
        </authorList>
    </citation>
    <scope>NUCLEOTIDE SEQUENCE</scope>
    <source>
        <tissue evidence="2">Leaf</tissue>
    </source>
</reference>
<dbReference type="PROSITE" id="PS50076">
    <property type="entry name" value="DNAJ_2"/>
    <property type="match status" value="1"/>
</dbReference>
<dbReference type="InterPro" id="IPR036869">
    <property type="entry name" value="J_dom_sf"/>
</dbReference>
<sequence>MQARVLVGPTPTAAIDGSDSFFSSSSSFINGCNPRNWAQHHHRNCLSRHHGRAAFAAAASSSSAALEDGGQDHYSVLGISRNATSADIKKAYRLLARKHHPDVSKRSEAVELFKSIHRAYEVSNS</sequence>
<dbReference type="PANTHER" id="PTHR43096:SF58">
    <property type="entry name" value="CHAPERONE DNAJ-DOMAIN SUPERFAMILY PROTEIN"/>
    <property type="match status" value="1"/>
</dbReference>
<evidence type="ECO:0000313" key="2">
    <source>
        <dbReference type="EMBL" id="MBW91374.1"/>
    </source>
</evidence>
<dbReference type="AlphaFoldDB" id="A0A2P2JD29"/>
<feature type="domain" description="J" evidence="1">
    <location>
        <begin position="72"/>
        <end position="125"/>
    </location>
</feature>
<accession>A0A2P2JD29</accession>
<protein>
    <submittedName>
        <fullName evidence="2">J protein JJJ2</fullName>
    </submittedName>
</protein>
<name>A0A2P2JD29_RHIMU</name>
<dbReference type="SMART" id="SM00271">
    <property type="entry name" value="DnaJ"/>
    <property type="match status" value="1"/>
</dbReference>
<proteinExistence type="predicted"/>
<dbReference type="GO" id="GO:0051082">
    <property type="term" value="F:unfolded protein binding"/>
    <property type="evidence" value="ECO:0007669"/>
    <property type="project" value="TreeGrafter"/>
</dbReference>
<dbReference type="CDD" id="cd06257">
    <property type="entry name" value="DnaJ"/>
    <property type="match status" value="1"/>
</dbReference>